<proteinExistence type="predicted"/>
<protein>
    <submittedName>
        <fullName evidence="3">Uncharacterized protein</fullName>
    </submittedName>
</protein>
<dbReference type="WBParaSite" id="nRc.2.0.1.t10651-RA">
    <property type="protein sequence ID" value="nRc.2.0.1.t10651-RA"/>
    <property type="gene ID" value="nRc.2.0.1.g10651"/>
</dbReference>
<dbReference type="AlphaFoldDB" id="A0A915IBM1"/>
<sequence length="95" mass="10839">MHGEANQRDGCSRSIGHKELCPKDNQTAMGRIDDWNPICRWREVVGTVSKEAESSSQLHSIHNAHQYLKHNDFLKDKLCIIQIHNGDNLCFARAL</sequence>
<name>A0A915IBM1_ROMCU</name>
<dbReference type="Proteomes" id="UP000887565">
    <property type="component" value="Unplaced"/>
</dbReference>
<evidence type="ECO:0000313" key="2">
    <source>
        <dbReference type="Proteomes" id="UP000887565"/>
    </source>
</evidence>
<organism evidence="2 3">
    <name type="scientific">Romanomermis culicivorax</name>
    <name type="common">Nematode worm</name>
    <dbReference type="NCBI Taxonomy" id="13658"/>
    <lineage>
        <taxon>Eukaryota</taxon>
        <taxon>Metazoa</taxon>
        <taxon>Ecdysozoa</taxon>
        <taxon>Nematoda</taxon>
        <taxon>Enoplea</taxon>
        <taxon>Dorylaimia</taxon>
        <taxon>Mermithida</taxon>
        <taxon>Mermithoidea</taxon>
        <taxon>Mermithidae</taxon>
        <taxon>Romanomermis</taxon>
    </lineage>
</organism>
<evidence type="ECO:0000256" key="1">
    <source>
        <dbReference type="SAM" id="MobiDB-lite"/>
    </source>
</evidence>
<keyword evidence="2" id="KW-1185">Reference proteome</keyword>
<reference evidence="3" key="1">
    <citation type="submission" date="2022-11" db="UniProtKB">
        <authorList>
            <consortium name="WormBaseParasite"/>
        </authorList>
    </citation>
    <scope>IDENTIFICATION</scope>
</reference>
<evidence type="ECO:0000313" key="3">
    <source>
        <dbReference type="WBParaSite" id="nRc.2.0.1.t10651-RA"/>
    </source>
</evidence>
<feature type="region of interest" description="Disordered" evidence="1">
    <location>
        <begin position="1"/>
        <end position="21"/>
    </location>
</feature>
<accession>A0A915IBM1</accession>